<dbReference type="SMART" id="SM00659">
    <property type="entry name" value="RPOLCX"/>
    <property type="match status" value="1"/>
</dbReference>
<keyword evidence="4" id="KW-0539">Nucleus</keyword>
<dbReference type="InterPro" id="IPR006591">
    <property type="entry name" value="RNAP_P/RPABC4"/>
</dbReference>
<comment type="caution">
    <text evidence="6">The sequence shown here is derived from an EMBL/GenBank/DDBJ whole genome shotgun (WGS) entry which is preliminary data.</text>
</comment>
<evidence type="ECO:0000313" key="7">
    <source>
        <dbReference type="Proteomes" id="UP000736335"/>
    </source>
</evidence>
<dbReference type="OrthoDB" id="5585087at2759"/>
<evidence type="ECO:0000256" key="2">
    <source>
        <dbReference type="ARBA" id="ARBA00022723"/>
    </source>
</evidence>
<sequence>MIRDTVGKTTQSLLSLLQPRFVDHHHSSLLLPSTHESTTTTCKFPAWRFPLRGSKGRNGVPLCRCTLAPTSFLSTVVQSLLKTDCGAKNEIRPREPIRCRECGHRIMYKKRTKRMVQFEARNGNPFLFTYTLWHVPRGVCLVPEVILLRYQCRFGNPI</sequence>
<keyword evidence="2" id="KW-0479">Metal-binding</keyword>
<keyword evidence="7" id="KW-1185">Reference proteome</keyword>
<dbReference type="Pfam" id="PF03604">
    <property type="entry name" value="Zn_ribbon_RPAB4"/>
    <property type="match status" value="1"/>
</dbReference>
<keyword evidence="3" id="KW-0862">Zinc</keyword>
<dbReference type="InterPro" id="IPR039747">
    <property type="entry name" value="RPABC4"/>
</dbReference>
<comment type="subcellular location">
    <subcellularLocation>
        <location evidence="1">Nucleus</location>
    </subcellularLocation>
</comment>
<reference evidence="6" key="2">
    <citation type="submission" date="2020-11" db="EMBL/GenBank/DDBJ databases">
        <authorList>
            <consortium name="DOE Joint Genome Institute"/>
            <person name="Kuo A."/>
            <person name="Miyauchi S."/>
            <person name="Kiss E."/>
            <person name="Drula E."/>
            <person name="Kohler A."/>
            <person name="Sanchez-Garcia M."/>
            <person name="Andreopoulos B."/>
            <person name="Barry K.W."/>
            <person name="Bonito G."/>
            <person name="Buee M."/>
            <person name="Carver A."/>
            <person name="Chen C."/>
            <person name="Cichocki N."/>
            <person name="Clum A."/>
            <person name="Culley D."/>
            <person name="Crous P.W."/>
            <person name="Fauchery L."/>
            <person name="Girlanda M."/>
            <person name="Hayes R."/>
            <person name="Keri Z."/>
            <person name="Labutti K."/>
            <person name="Lipzen A."/>
            <person name="Lombard V."/>
            <person name="Magnuson J."/>
            <person name="Maillard F."/>
            <person name="Morin E."/>
            <person name="Murat C."/>
            <person name="Nolan M."/>
            <person name="Ohm R."/>
            <person name="Pangilinan J."/>
            <person name="Pereira M."/>
            <person name="Perotto S."/>
            <person name="Peter M."/>
            <person name="Riley R."/>
            <person name="Sitrit Y."/>
            <person name="Stielow B."/>
            <person name="Szollosi G."/>
            <person name="Zifcakova L."/>
            <person name="Stursova M."/>
            <person name="Spatafora J.W."/>
            <person name="Tedersoo L."/>
            <person name="Vaario L.-M."/>
            <person name="Yamada A."/>
            <person name="Yan M."/>
            <person name="Wang P."/>
            <person name="Xu J."/>
            <person name="Bruns T."/>
            <person name="Baldrian P."/>
            <person name="Vilgalys R."/>
            <person name="Henrissat B."/>
            <person name="Grigoriev I.V."/>
            <person name="Hibbett D."/>
            <person name="Nagy L.G."/>
            <person name="Martin F.M."/>
        </authorList>
    </citation>
    <scope>NUCLEOTIDE SEQUENCE</scope>
    <source>
        <strain evidence="6">UH-Tt-Lm1</strain>
    </source>
</reference>
<dbReference type="GO" id="GO:0006351">
    <property type="term" value="P:DNA-templated transcription"/>
    <property type="evidence" value="ECO:0007669"/>
    <property type="project" value="InterPro"/>
</dbReference>
<evidence type="ECO:0000256" key="4">
    <source>
        <dbReference type="ARBA" id="ARBA00023242"/>
    </source>
</evidence>
<dbReference type="SUPFAM" id="SSF63393">
    <property type="entry name" value="RNA polymerase subunits"/>
    <property type="match status" value="1"/>
</dbReference>
<dbReference type="AlphaFoldDB" id="A0A9P6H552"/>
<organism evidence="6 7">
    <name type="scientific">Thelephora terrestris</name>
    <dbReference type="NCBI Taxonomy" id="56493"/>
    <lineage>
        <taxon>Eukaryota</taxon>
        <taxon>Fungi</taxon>
        <taxon>Dikarya</taxon>
        <taxon>Basidiomycota</taxon>
        <taxon>Agaricomycotina</taxon>
        <taxon>Agaricomycetes</taxon>
        <taxon>Thelephorales</taxon>
        <taxon>Thelephoraceae</taxon>
        <taxon>Thelephora</taxon>
    </lineage>
</organism>
<name>A0A9P6H552_9AGAM</name>
<reference evidence="6" key="1">
    <citation type="journal article" date="2020" name="Nat. Commun.">
        <title>Large-scale genome sequencing of mycorrhizal fungi provides insights into the early evolution of symbiotic traits.</title>
        <authorList>
            <person name="Miyauchi S."/>
            <person name="Kiss E."/>
            <person name="Kuo A."/>
            <person name="Drula E."/>
            <person name="Kohler A."/>
            <person name="Sanchez-Garcia M."/>
            <person name="Morin E."/>
            <person name="Andreopoulos B."/>
            <person name="Barry K.W."/>
            <person name="Bonito G."/>
            <person name="Buee M."/>
            <person name="Carver A."/>
            <person name="Chen C."/>
            <person name="Cichocki N."/>
            <person name="Clum A."/>
            <person name="Culley D."/>
            <person name="Crous P.W."/>
            <person name="Fauchery L."/>
            <person name="Girlanda M."/>
            <person name="Hayes R.D."/>
            <person name="Keri Z."/>
            <person name="LaButti K."/>
            <person name="Lipzen A."/>
            <person name="Lombard V."/>
            <person name="Magnuson J."/>
            <person name="Maillard F."/>
            <person name="Murat C."/>
            <person name="Nolan M."/>
            <person name="Ohm R.A."/>
            <person name="Pangilinan J."/>
            <person name="Pereira M.F."/>
            <person name="Perotto S."/>
            <person name="Peter M."/>
            <person name="Pfister S."/>
            <person name="Riley R."/>
            <person name="Sitrit Y."/>
            <person name="Stielow J.B."/>
            <person name="Szollosi G."/>
            <person name="Zifcakova L."/>
            <person name="Stursova M."/>
            <person name="Spatafora J.W."/>
            <person name="Tedersoo L."/>
            <person name="Vaario L.M."/>
            <person name="Yamada A."/>
            <person name="Yan M."/>
            <person name="Wang P."/>
            <person name="Xu J."/>
            <person name="Bruns T."/>
            <person name="Baldrian P."/>
            <person name="Vilgalys R."/>
            <person name="Dunand C."/>
            <person name="Henrissat B."/>
            <person name="Grigoriev I.V."/>
            <person name="Hibbett D."/>
            <person name="Nagy L.G."/>
            <person name="Martin F.M."/>
        </authorList>
    </citation>
    <scope>NUCLEOTIDE SEQUENCE</scope>
    <source>
        <strain evidence="6">UH-Tt-Lm1</strain>
    </source>
</reference>
<dbReference type="GO" id="GO:0005665">
    <property type="term" value="C:RNA polymerase II, core complex"/>
    <property type="evidence" value="ECO:0007669"/>
    <property type="project" value="TreeGrafter"/>
</dbReference>
<dbReference type="EMBL" id="WIUZ02000019">
    <property type="protein sequence ID" value="KAF9779479.1"/>
    <property type="molecule type" value="Genomic_DNA"/>
</dbReference>
<gene>
    <name evidence="6" type="ORF">BJ322DRAFT_355502</name>
</gene>
<dbReference type="Proteomes" id="UP000736335">
    <property type="component" value="Unassembled WGS sequence"/>
</dbReference>
<dbReference type="GO" id="GO:0003899">
    <property type="term" value="F:DNA-directed RNA polymerase activity"/>
    <property type="evidence" value="ECO:0007669"/>
    <property type="project" value="InterPro"/>
</dbReference>
<evidence type="ECO:0000256" key="1">
    <source>
        <dbReference type="ARBA" id="ARBA00004123"/>
    </source>
</evidence>
<dbReference type="PANTHER" id="PTHR12056">
    <property type="entry name" value="DNA-DIRECTED RNA POLYMERASES I, II, AND III"/>
    <property type="match status" value="1"/>
</dbReference>
<dbReference type="InterPro" id="IPR029040">
    <property type="entry name" value="RPABC4/Spt4"/>
</dbReference>
<dbReference type="Gene3D" id="2.20.28.30">
    <property type="entry name" value="RNA polymerase ii, chain L"/>
    <property type="match status" value="1"/>
</dbReference>
<dbReference type="GO" id="GO:0005736">
    <property type="term" value="C:RNA polymerase I complex"/>
    <property type="evidence" value="ECO:0007669"/>
    <property type="project" value="TreeGrafter"/>
</dbReference>
<dbReference type="FunFam" id="2.20.28.30:FF:000002">
    <property type="entry name" value="DNA-directed RNA polymerases II, IV and V subunit 12"/>
    <property type="match status" value="1"/>
</dbReference>
<dbReference type="GO" id="GO:0008270">
    <property type="term" value="F:zinc ion binding"/>
    <property type="evidence" value="ECO:0007669"/>
    <property type="project" value="InterPro"/>
</dbReference>
<evidence type="ECO:0000313" key="6">
    <source>
        <dbReference type="EMBL" id="KAF9779479.1"/>
    </source>
</evidence>
<proteinExistence type="inferred from homology"/>
<dbReference type="PANTHER" id="PTHR12056:SF2">
    <property type="entry name" value="GEO11084P1"/>
    <property type="match status" value="1"/>
</dbReference>
<evidence type="ECO:0000256" key="5">
    <source>
        <dbReference type="ARBA" id="ARBA00025770"/>
    </source>
</evidence>
<dbReference type="GO" id="GO:0005666">
    <property type="term" value="C:RNA polymerase III complex"/>
    <property type="evidence" value="ECO:0007669"/>
    <property type="project" value="TreeGrafter"/>
</dbReference>
<protein>
    <submittedName>
        <fullName evidence="6">Uncharacterized protein</fullName>
    </submittedName>
</protein>
<accession>A0A9P6H552</accession>
<comment type="similarity">
    <text evidence="5">Belongs to the archaeal Rpo12/eukaryotic RPC10 RNA polymerase subunit family.</text>
</comment>
<evidence type="ECO:0000256" key="3">
    <source>
        <dbReference type="ARBA" id="ARBA00022833"/>
    </source>
</evidence>
<dbReference type="GO" id="GO:0003677">
    <property type="term" value="F:DNA binding"/>
    <property type="evidence" value="ECO:0007669"/>
    <property type="project" value="InterPro"/>
</dbReference>